<reference evidence="1 2" key="1">
    <citation type="submission" date="2023-08" db="EMBL/GenBank/DDBJ databases">
        <title>Nocardioides seae sp. nov., a bacterium isolated from a soil.</title>
        <authorList>
            <person name="Wang X."/>
        </authorList>
    </citation>
    <scope>NUCLEOTIDE SEQUENCE [LARGE SCALE GENOMIC DNA]</scope>
    <source>
        <strain evidence="1 2">YZH12</strain>
    </source>
</reference>
<evidence type="ECO:0000313" key="2">
    <source>
        <dbReference type="Proteomes" id="UP001268542"/>
    </source>
</evidence>
<protein>
    <submittedName>
        <fullName evidence="1">Uncharacterized protein</fullName>
    </submittedName>
</protein>
<dbReference type="EMBL" id="JAVYII010000003">
    <property type="protein sequence ID" value="MDT9593078.1"/>
    <property type="molecule type" value="Genomic_DNA"/>
</dbReference>
<gene>
    <name evidence="1" type="ORF">RDV89_08365</name>
</gene>
<comment type="caution">
    <text evidence="1">The sequence shown here is derived from an EMBL/GenBank/DDBJ whole genome shotgun (WGS) entry which is preliminary data.</text>
</comment>
<keyword evidence="2" id="KW-1185">Reference proteome</keyword>
<dbReference type="Proteomes" id="UP001268542">
    <property type="component" value="Unassembled WGS sequence"/>
</dbReference>
<name>A0ABU3PV22_9ACTN</name>
<evidence type="ECO:0000313" key="1">
    <source>
        <dbReference type="EMBL" id="MDT9593078.1"/>
    </source>
</evidence>
<accession>A0ABU3PV22</accession>
<proteinExistence type="predicted"/>
<organism evidence="1 2">
    <name type="scientific">Nocardioides imazamoxiresistens</name>
    <dbReference type="NCBI Taxonomy" id="3231893"/>
    <lineage>
        <taxon>Bacteria</taxon>
        <taxon>Bacillati</taxon>
        <taxon>Actinomycetota</taxon>
        <taxon>Actinomycetes</taxon>
        <taxon>Propionibacteriales</taxon>
        <taxon>Nocardioidaceae</taxon>
        <taxon>Nocardioides</taxon>
    </lineage>
</organism>
<dbReference type="RefSeq" id="WP_315732504.1">
    <property type="nucleotide sequence ID" value="NZ_JAVYII010000003.1"/>
</dbReference>
<sequence length="45" mass="4977">MPDYTHQHGPSLTLTWVKVVDASGRQRMEARWMPAAAAVVQQLAA</sequence>